<keyword evidence="9 12" id="KW-1133">Transmembrane helix</keyword>
<dbReference type="InterPro" id="IPR005467">
    <property type="entry name" value="His_kinase_dom"/>
</dbReference>
<dbReference type="FunFam" id="1.10.287.130:FF:000001">
    <property type="entry name" value="Two-component sensor histidine kinase"/>
    <property type="match status" value="1"/>
</dbReference>
<keyword evidence="16" id="KW-1185">Reference proteome</keyword>
<evidence type="ECO:0000259" key="13">
    <source>
        <dbReference type="PROSITE" id="PS50109"/>
    </source>
</evidence>
<dbReference type="InterPro" id="IPR050428">
    <property type="entry name" value="TCS_sensor_his_kinase"/>
</dbReference>
<feature type="transmembrane region" description="Helical" evidence="12">
    <location>
        <begin position="181"/>
        <end position="202"/>
    </location>
</feature>
<comment type="cofactor">
    <cofactor evidence="2">
        <name>a divalent metal cation</name>
        <dbReference type="ChEBI" id="CHEBI:60240"/>
    </cofactor>
</comment>
<evidence type="ECO:0000256" key="8">
    <source>
        <dbReference type="ARBA" id="ARBA00022777"/>
    </source>
</evidence>
<keyword evidence="10" id="KW-0902">Two-component regulatory system</keyword>
<dbReference type="PRINTS" id="PR00344">
    <property type="entry name" value="BCTRLSENSOR"/>
</dbReference>
<feature type="domain" description="HAMP" evidence="14">
    <location>
        <begin position="196"/>
        <end position="249"/>
    </location>
</feature>
<keyword evidence="5" id="KW-0597">Phosphoprotein</keyword>
<dbReference type="CDD" id="cd06225">
    <property type="entry name" value="HAMP"/>
    <property type="match status" value="1"/>
</dbReference>
<dbReference type="SMART" id="SM00388">
    <property type="entry name" value="HisKA"/>
    <property type="match status" value="1"/>
</dbReference>
<comment type="catalytic activity">
    <reaction evidence="1">
        <text>ATP + protein L-histidine = ADP + protein N-phospho-L-histidine.</text>
        <dbReference type="EC" id="2.7.13.3"/>
    </reaction>
</comment>
<dbReference type="InterPro" id="IPR003661">
    <property type="entry name" value="HisK_dim/P_dom"/>
</dbReference>
<dbReference type="SUPFAM" id="SSF158472">
    <property type="entry name" value="HAMP domain-like"/>
    <property type="match status" value="1"/>
</dbReference>
<evidence type="ECO:0000259" key="14">
    <source>
        <dbReference type="PROSITE" id="PS50885"/>
    </source>
</evidence>
<dbReference type="RefSeq" id="WP_184864665.1">
    <property type="nucleotide sequence ID" value="NZ_BAAAWY010000018.1"/>
</dbReference>
<dbReference type="Proteomes" id="UP000585638">
    <property type="component" value="Unassembled WGS sequence"/>
</dbReference>
<dbReference type="InterPro" id="IPR036097">
    <property type="entry name" value="HisK_dim/P_sf"/>
</dbReference>
<dbReference type="Gene3D" id="1.10.287.130">
    <property type="match status" value="1"/>
</dbReference>
<name>A0A7W9NIQ4_9PSEU</name>
<evidence type="ECO:0000313" key="15">
    <source>
        <dbReference type="EMBL" id="MBB5893393.1"/>
    </source>
</evidence>
<accession>A0A7W9NIQ4</accession>
<comment type="subcellular location">
    <subcellularLocation>
        <location evidence="3">Cell membrane</location>
    </subcellularLocation>
</comment>
<dbReference type="SUPFAM" id="SSF55874">
    <property type="entry name" value="ATPase domain of HSP90 chaperone/DNA topoisomerase II/histidine kinase"/>
    <property type="match status" value="1"/>
</dbReference>
<dbReference type="GO" id="GO:0000155">
    <property type="term" value="F:phosphorelay sensor kinase activity"/>
    <property type="evidence" value="ECO:0007669"/>
    <property type="project" value="InterPro"/>
</dbReference>
<keyword evidence="8 15" id="KW-0418">Kinase</keyword>
<dbReference type="CDD" id="cd00082">
    <property type="entry name" value="HisKA"/>
    <property type="match status" value="1"/>
</dbReference>
<keyword evidence="6 15" id="KW-0808">Transferase</keyword>
<evidence type="ECO:0000256" key="5">
    <source>
        <dbReference type="ARBA" id="ARBA00022553"/>
    </source>
</evidence>
<feature type="domain" description="Histidine kinase" evidence="13">
    <location>
        <begin position="257"/>
        <end position="470"/>
    </location>
</feature>
<dbReference type="SUPFAM" id="SSF47384">
    <property type="entry name" value="Homodimeric domain of signal transducing histidine kinase"/>
    <property type="match status" value="1"/>
</dbReference>
<dbReference type="CDD" id="cd00075">
    <property type="entry name" value="HATPase"/>
    <property type="match status" value="1"/>
</dbReference>
<keyword evidence="11 12" id="KW-0472">Membrane</keyword>
<organism evidence="15 16">
    <name type="scientific">Kutzneria kofuensis</name>
    <dbReference type="NCBI Taxonomy" id="103725"/>
    <lineage>
        <taxon>Bacteria</taxon>
        <taxon>Bacillati</taxon>
        <taxon>Actinomycetota</taxon>
        <taxon>Actinomycetes</taxon>
        <taxon>Pseudonocardiales</taxon>
        <taxon>Pseudonocardiaceae</taxon>
        <taxon>Kutzneria</taxon>
    </lineage>
</organism>
<dbReference type="Pfam" id="PF00672">
    <property type="entry name" value="HAMP"/>
    <property type="match status" value="1"/>
</dbReference>
<evidence type="ECO:0000256" key="4">
    <source>
        <dbReference type="ARBA" id="ARBA00012438"/>
    </source>
</evidence>
<dbReference type="PANTHER" id="PTHR45436">
    <property type="entry name" value="SENSOR HISTIDINE KINASE YKOH"/>
    <property type="match status" value="1"/>
</dbReference>
<evidence type="ECO:0000256" key="12">
    <source>
        <dbReference type="SAM" id="Phobius"/>
    </source>
</evidence>
<comment type="caution">
    <text evidence="15">The sequence shown here is derived from an EMBL/GenBank/DDBJ whole genome shotgun (WGS) entry which is preliminary data.</text>
</comment>
<dbReference type="Gene3D" id="3.30.565.10">
    <property type="entry name" value="Histidine kinase-like ATPase, C-terminal domain"/>
    <property type="match status" value="1"/>
</dbReference>
<dbReference type="EC" id="2.7.13.3" evidence="4"/>
<evidence type="ECO:0000256" key="11">
    <source>
        <dbReference type="ARBA" id="ARBA00023136"/>
    </source>
</evidence>
<dbReference type="AlphaFoldDB" id="A0A7W9NIQ4"/>
<protein>
    <recommendedName>
        <fullName evidence="4">histidine kinase</fullName>
        <ecNumber evidence="4">2.7.13.3</ecNumber>
    </recommendedName>
</protein>
<dbReference type="Pfam" id="PF02518">
    <property type="entry name" value="HATPase_c"/>
    <property type="match status" value="1"/>
</dbReference>
<evidence type="ECO:0000256" key="7">
    <source>
        <dbReference type="ARBA" id="ARBA00022692"/>
    </source>
</evidence>
<evidence type="ECO:0000256" key="3">
    <source>
        <dbReference type="ARBA" id="ARBA00004236"/>
    </source>
</evidence>
<gene>
    <name evidence="15" type="ORF">BJ998_004589</name>
</gene>
<proteinExistence type="predicted"/>
<dbReference type="SMART" id="SM00387">
    <property type="entry name" value="HATPase_c"/>
    <property type="match status" value="1"/>
</dbReference>
<dbReference type="Gene3D" id="6.10.340.10">
    <property type="match status" value="1"/>
</dbReference>
<keyword evidence="7 12" id="KW-0812">Transmembrane</keyword>
<reference evidence="15 16" key="1">
    <citation type="submission" date="2020-08" db="EMBL/GenBank/DDBJ databases">
        <title>Sequencing the genomes of 1000 actinobacteria strains.</title>
        <authorList>
            <person name="Klenk H.-P."/>
        </authorList>
    </citation>
    <scope>NUCLEOTIDE SEQUENCE [LARGE SCALE GENOMIC DNA]</scope>
    <source>
        <strain evidence="15 16">DSM 43851</strain>
    </source>
</reference>
<dbReference type="FunFam" id="3.30.565.10:FF:000006">
    <property type="entry name" value="Sensor histidine kinase WalK"/>
    <property type="match status" value="1"/>
</dbReference>
<dbReference type="InterPro" id="IPR003594">
    <property type="entry name" value="HATPase_dom"/>
</dbReference>
<evidence type="ECO:0000256" key="6">
    <source>
        <dbReference type="ARBA" id="ARBA00022679"/>
    </source>
</evidence>
<dbReference type="PANTHER" id="PTHR45436:SF5">
    <property type="entry name" value="SENSOR HISTIDINE KINASE TRCS"/>
    <property type="match status" value="1"/>
</dbReference>
<evidence type="ECO:0000256" key="1">
    <source>
        <dbReference type="ARBA" id="ARBA00000085"/>
    </source>
</evidence>
<dbReference type="PROSITE" id="PS50885">
    <property type="entry name" value="HAMP"/>
    <property type="match status" value="1"/>
</dbReference>
<dbReference type="InterPro" id="IPR036890">
    <property type="entry name" value="HATPase_C_sf"/>
</dbReference>
<dbReference type="InterPro" id="IPR004358">
    <property type="entry name" value="Sig_transdc_His_kin-like_C"/>
</dbReference>
<dbReference type="SMART" id="SM00304">
    <property type="entry name" value="HAMP"/>
    <property type="match status" value="1"/>
</dbReference>
<dbReference type="GO" id="GO:0005509">
    <property type="term" value="F:calcium ion binding"/>
    <property type="evidence" value="ECO:0007669"/>
    <property type="project" value="UniProtKB-ARBA"/>
</dbReference>
<evidence type="ECO:0000313" key="16">
    <source>
        <dbReference type="Proteomes" id="UP000585638"/>
    </source>
</evidence>
<evidence type="ECO:0000256" key="2">
    <source>
        <dbReference type="ARBA" id="ARBA00001968"/>
    </source>
</evidence>
<evidence type="ECO:0000256" key="10">
    <source>
        <dbReference type="ARBA" id="ARBA00023012"/>
    </source>
</evidence>
<evidence type="ECO:0000256" key="9">
    <source>
        <dbReference type="ARBA" id="ARBA00022989"/>
    </source>
</evidence>
<dbReference type="PROSITE" id="PS50109">
    <property type="entry name" value="HIS_KIN"/>
    <property type="match status" value="1"/>
</dbReference>
<dbReference type="InterPro" id="IPR003660">
    <property type="entry name" value="HAMP_dom"/>
</dbReference>
<dbReference type="GO" id="GO:0005886">
    <property type="term" value="C:plasma membrane"/>
    <property type="evidence" value="ECO:0007669"/>
    <property type="project" value="UniProtKB-SubCell"/>
</dbReference>
<sequence>MRRANSLRGRLVCAVIVLAALGMAIVDAASIVALQVYFRDRADAWLADTTTRVTQQIDTTSVVVTKNSIAALLQPGYVVVLVGADGRIVDQTPAQDSLGNPAAPPTLPAVLGKDFAAKPTTLPSAGGPEYRAQMFDVGTHVRYMGADGHSVTIASALLAESLDPTAEALNRLMLFELTATVVALAGIGLLSFGVLKVGLLPLRDMARTARRIAAGELHQRIDVPNEGSEVGQVAAALNEAFDARQQSEERLRRFVADASHELRTPLTTIRGWAEMHQHGLAGEELTALSMSRIQQESARMQDLVGDLLLLAQLDQQHEPATGTVDLGVLAADAVADARVTAPDRRVELTVSGETEVTGDENRLREVLQNLISNALVHTPSGTEIDVRVTGERGRVELVVADNGPGMDEATAGRVFERFFRADQARSPGTGGTGLGLSIVRSIVTAHGGSVDLVTRSGEGSAFTVRLSSASWESAVRRARLAGNDDV</sequence>
<dbReference type="Pfam" id="PF00512">
    <property type="entry name" value="HisKA"/>
    <property type="match status" value="1"/>
</dbReference>
<dbReference type="EMBL" id="JACHIR010000001">
    <property type="protein sequence ID" value="MBB5893393.1"/>
    <property type="molecule type" value="Genomic_DNA"/>
</dbReference>